<sequence>MDDGRILTAANVEKASNAAESGSFLLSQRRLSVSSTTSMFAHPTPLGLAGPIPKSRNVSMSPESEAWVEDVMGQARKTSATLKSKLSTGSLRGYRQSPMAENAPQFKGRTDPNTRRVSDFAGPSIGTGVSANKRVFLKGLNKARV</sequence>
<dbReference type="Proteomes" id="UP000054563">
    <property type="component" value="Unassembled WGS sequence"/>
</dbReference>
<feature type="region of interest" description="Disordered" evidence="1">
    <location>
        <begin position="79"/>
        <end position="122"/>
    </location>
</feature>
<evidence type="ECO:0000256" key="1">
    <source>
        <dbReference type="SAM" id="MobiDB-lite"/>
    </source>
</evidence>
<feature type="region of interest" description="Disordered" evidence="1">
    <location>
        <begin position="37"/>
        <end position="61"/>
    </location>
</feature>
<gene>
    <name evidence="2" type="ORF">CIHG_09698</name>
</gene>
<accession>A0A0J8S438</accession>
<name>A0A0J8S438_COCIT</name>
<dbReference type="VEuPathDB" id="FungiDB:CIHG_09698"/>
<feature type="compositionally biased region" description="Basic and acidic residues" evidence="1">
    <location>
        <begin position="108"/>
        <end position="118"/>
    </location>
</feature>
<dbReference type="OrthoDB" id="5409589at2759"/>
<dbReference type="AlphaFoldDB" id="A0A0J8S438"/>
<evidence type="ECO:0000313" key="3">
    <source>
        <dbReference type="Proteomes" id="UP000054563"/>
    </source>
</evidence>
<feature type="compositionally biased region" description="Polar residues" evidence="1">
    <location>
        <begin position="79"/>
        <end position="90"/>
    </location>
</feature>
<evidence type="ECO:0000313" key="2">
    <source>
        <dbReference type="EMBL" id="KMU91917.1"/>
    </source>
</evidence>
<dbReference type="STRING" id="396776.A0A0J8S438"/>
<proteinExistence type="predicted"/>
<organism evidence="2 3">
    <name type="scientific">Coccidioides immitis H538.4</name>
    <dbReference type="NCBI Taxonomy" id="396776"/>
    <lineage>
        <taxon>Eukaryota</taxon>
        <taxon>Fungi</taxon>
        <taxon>Dikarya</taxon>
        <taxon>Ascomycota</taxon>
        <taxon>Pezizomycotina</taxon>
        <taxon>Eurotiomycetes</taxon>
        <taxon>Eurotiomycetidae</taxon>
        <taxon>Onygenales</taxon>
        <taxon>Onygenaceae</taxon>
        <taxon>Coccidioides</taxon>
    </lineage>
</organism>
<dbReference type="eggNOG" id="ENOG502S51C">
    <property type="taxonomic scope" value="Eukaryota"/>
</dbReference>
<protein>
    <submittedName>
        <fullName evidence="2">Uncharacterized protein</fullName>
    </submittedName>
</protein>
<dbReference type="EMBL" id="DS017047">
    <property type="protein sequence ID" value="KMU91917.1"/>
    <property type="molecule type" value="Genomic_DNA"/>
</dbReference>
<reference evidence="3" key="1">
    <citation type="journal article" date="2010" name="Genome Res.">
        <title>Population genomic sequencing of Coccidioides fungi reveals recent hybridization and transposon control.</title>
        <authorList>
            <person name="Neafsey D.E."/>
            <person name="Barker B.M."/>
            <person name="Sharpton T.J."/>
            <person name="Stajich J.E."/>
            <person name="Park D.J."/>
            <person name="Whiston E."/>
            <person name="Hung C.-Y."/>
            <person name="McMahan C."/>
            <person name="White J."/>
            <person name="Sykes S."/>
            <person name="Heiman D."/>
            <person name="Young S."/>
            <person name="Zeng Q."/>
            <person name="Abouelleil A."/>
            <person name="Aftuck L."/>
            <person name="Bessette D."/>
            <person name="Brown A."/>
            <person name="FitzGerald M."/>
            <person name="Lui A."/>
            <person name="Macdonald J.P."/>
            <person name="Priest M."/>
            <person name="Orbach M.J."/>
            <person name="Galgiani J.N."/>
            <person name="Kirkland T.N."/>
            <person name="Cole G.T."/>
            <person name="Birren B.W."/>
            <person name="Henn M.R."/>
            <person name="Taylor J.W."/>
            <person name="Rounsley S.D."/>
        </authorList>
    </citation>
    <scope>NUCLEOTIDE SEQUENCE [LARGE SCALE GENOMIC DNA]</scope>
    <source>
        <strain evidence="3">H538.4</strain>
    </source>
</reference>